<reference evidence="11" key="1">
    <citation type="journal article" date="2020" name="mSystems">
        <title>Genome- and Community-Level Interaction Insights into Carbon Utilization and Element Cycling Functions of Hydrothermarchaeota in Hydrothermal Sediment.</title>
        <authorList>
            <person name="Zhou Z."/>
            <person name="Liu Y."/>
            <person name="Xu W."/>
            <person name="Pan J."/>
            <person name="Luo Z.H."/>
            <person name="Li M."/>
        </authorList>
    </citation>
    <scope>NUCLEOTIDE SEQUENCE [LARGE SCALE GENOMIC DNA]</scope>
    <source>
        <strain evidence="11">HyVt-535</strain>
    </source>
</reference>
<evidence type="ECO:0000256" key="3">
    <source>
        <dbReference type="ARBA" id="ARBA00011245"/>
    </source>
</evidence>
<evidence type="ECO:0000256" key="5">
    <source>
        <dbReference type="ARBA" id="ARBA00022448"/>
    </source>
</evidence>
<dbReference type="Proteomes" id="UP000886100">
    <property type="component" value="Unassembled WGS sequence"/>
</dbReference>
<evidence type="ECO:0000256" key="9">
    <source>
        <dbReference type="ARBA" id="ARBA00023186"/>
    </source>
</evidence>
<comment type="similarity">
    <text evidence="2 10">Belongs to the LolA family.</text>
</comment>
<dbReference type="GO" id="GO:0042953">
    <property type="term" value="P:lipoprotein transport"/>
    <property type="evidence" value="ECO:0007669"/>
    <property type="project" value="InterPro"/>
</dbReference>
<evidence type="ECO:0000256" key="7">
    <source>
        <dbReference type="ARBA" id="ARBA00022764"/>
    </source>
</evidence>
<gene>
    <name evidence="10 11" type="primary">lolA</name>
    <name evidence="11" type="ORF">ENJ98_00530</name>
</gene>
<evidence type="ECO:0000256" key="10">
    <source>
        <dbReference type="HAMAP-Rule" id="MF_00240"/>
    </source>
</evidence>
<evidence type="ECO:0000313" key="11">
    <source>
        <dbReference type="EMBL" id="HHH12701.1"/>
    </source>
</evidence>
<dbReference type="PANTHER" id="PTHR35869:SF1">
    <property type="entry name" value="OUTER-MEMBRANE LIPOPROTEIN CARRIER PROTEIN"/>
    <property type="match status" value="1"/>
</dbReference>
<dbReference type="EMBL" id="DROM01000035">
    <property type="protein sequence ID" value="HHH12701.1"/>
    <property type="molecule type" value="Genomic_DNA"/>
</dbReference>
<organism evidence="11">
    <name type="scientific">Thiolapillus brandeum</name>
    <dbReference type="NCBI Taxonomy" id="1076588"/>
    <lineage>
        <taxon>Bacteria</taxon>
        <taxon>Pseudomonadati</taxon>
        <taxon>Pseudomonadota</taxon>
        <taxon>Gammaproteobacteria</taxon>
        <taxon>Chromatiales</taxon>
        <taxon>Sedimenticolaceae</taxon>
        <taxon>Thiolapillus</taxon>
    </lineage>
</organism>
<dbReference type="CDD" id="cd16325">
    <property type="entry name" value="LolA"/>
    <property type="match status" value="1"/>
</dbReference>
<dbReference type="InterPro" id="IPR004564">
    <property type="entry name" value="OM_lipoprot_carrier_LolA-like"/>
</dbReference>
<dbReference type="AlphaFoldDB" id="A0A7C5MW09"/>
<keyword evidence="6 10" id="KW-0732">Signal</keyword>
<comment type="function">
    <text evidence="10">Participates in the translocation of lipoproteins from the inner membrane to the outer membrane. Only forms a complex with a lipoprotein if the residue after the N-terminal Cys is not an aspartate (The Asp acts as a targeting signal to indicate that the lipoprotein should stay in the inner membrane).</text>
</comment>
<sequence length="209" mass="23941" precursor="true">MHPLLPRLFFTLLLFSATGISSAADSPRQRLESFLDGLHTLMAEFEQQVIDTETNEVSLARGTLYVSRPSRFRWEYEGEEGRYIVADGRTIWLVEPDLEQVSQRSQKAALRGTPAGLLAEKVELDRDFEVEELGIRQGVAWLKLTPRDEQSQFEQILVGLDGQGLARLEMADRFGQVTNFRFTHLEKNMPLPEELFRFEPPPGYDLLDQ</sequence>
<evidence type="ECO:0000256" key="1">
    <source>
        <dbReference type="ARBA" id="ARBA00004418"/>
    </source>
</evidence>
<keyword evidence="5 10" id="KW-0813">Transport</keyword>
<feature type="chain" id="PRO_5028543024" description="Outer-membrane lipoprotein carrier protein" evidence="10">
    <location>
        <begin position="24"/>
        <end position="209"/>
    </location>
</feature>
<keyword evidence="8 10" id="KW-0653">Protein transport</keyword>
<evidence type="ECO:0000256" key="6">
    <source>
        <dbReference type="ARBA" id="ARBA00022729"/>
    </source>
</evidence>
<comment type="subcellular location">
    <subcellularLocation>
        <location evidence="1 10">Periplasm</location>
    </subcellularLocation>
</comment>
<keyword evidence="11" id="KW-0449">Lipoprotein</keyword>
<evidence type="ECO:0000256" key="8">
    <source>
        <dbReference type="ARBA" id="ARBA00022927"/>
    </source>
</evidence>
<name>A0A7C5MW09_9GAMM</name>
<evidence type="ECO:0000256" key="4">
    <source>
        <dbReference type="ARBA" id="ARBA00014035"/>
    </source>
</evidence>
<dbReference type="NCBIfam" id="TIGR00547">
    <property type="entry name" value="lolA"/>
    <property type="match status" value="1"/>
</dbReference>
<evidence type="ECO:0000256" key="2">
    <source>
        <dbReference type="ARBA" id="ARBA00007615"/>
    </source>
</evidence>
<dbReference type="SUPFAM" id="SSF89392">
    <property type="entry name" value="Prokaryotic lipoproteins and lipoprotein localization factors"/>
    <property type="match status" value="1"/>
</dbReference>
<proteinExistence type="inferred from homology"/>
<dbReference type="HAMAP" id="MF_00240">
    <property type="entry name" value="LolA"/>
    <property type="match status" value="1"/>
</dbReference>
<dbReference type="Gene3D" id="2.50.20.10">
    <property type="entry name" value="Lipoprotein localisation LolA/LolB/LppX"/>
    <property type="match status" value="1"/>
</dbReference>
<comment type="subunit">
    <text evidence="3 10">Monomer.</text>
</comment>
<feature type="signal peptide" evidence="10">
    <location>
        <begin position="1"/>
        <end position="23"/>
    </location>
</feature>
<comment type="caution">
    <text evidence="11">The sequence shown here is derived from an EMBL/GenBank/DDBJ whole genome shotgun (WGS) entry which is preliminary data.</text>
</comment>
<dbReference type="GO" id="GO:0044874">
    <property type="term" value="P:lipoprotein localization to outer membrane"/>
    <property type="evidence" value="ECO:0007669"/>
    <property type="project" value="UniProtKB-UniRule"/>
</dbReference>
<dbReference type="GO" id="GO:0042597">
    <property type="term" value="C:periplasmic space"/>
    <property type="evidence" value="ECO:0007669"/>
    <property type="project" value="UniProtKB-SubCell"/>
</dbReference>
<dbReference type="Pfam" id="PF03548">
    <property type="entry name" value="LolA"/>
    <property type="match status" value="1"/>
</dbReference>
<dbReference type="PANTHER" id="PTHR35869">
    <property type="entry name" value="OUTER-MEMBRANE LIPOPROTEIN CARRIER PROTEIN"/>
    <property type="match status" value="1"/>
</dbReference>
<keyword evidence="9 10" id="KW-0143">Chaperone</keyword>
<accession>A0A7C5MW09</accession>
<keyword evidence="7 10" id="KW-0574">Periplasm</keyword>
<dbReference type="InterPro" id="IPR018323">
    <property type="entry name" value="OM_lipoprot_carrier_LolA_Pbac"/>
</dbReference>
<protein>
    <recommendedName>
        <fullName evidence="4 10">Outer-membrane lipoprotein carrier protein</fullName>
    </recommendedName>
</protein>
<dbReference type="InterPro" id="IPR029046">
    <property type="entry name" value="LolA/LolB/LppX"/>
</dbReference>